<dbReference type="Proteomes" id="UP000248168">
    <property type="component" value="Unassembled WGS sequence"/>
</dbReference>
<comment type="subcellular location">
    <subcellularLocation>
        <location evidence="1">Membrane</location>
    </subcellularLocation>
</comment>
<dbReference type="GO" id="GO:0007165">
    <property type="term" value="P:signal transduction"/>
    <property type="evidence" value="ECO:0007669"/>
    <property type="project" value="UniProtKB-KW"/>
</dbReference>
<dbReference type="SUPFAM" id="SSF58104">
    <property type="entry name" value="Methyl-accepting chemotaxis protein (MCP) signaling domain"/>
    <property type="match status" value="1"/>
</dbReference>
<feature type="coiled-coil region" evidence="5">
    <location>
        <begin position="73"/>
        <end position="100"/>
    </location>
</feature>
<dbReference type="PANTHER" id="PTHR43531">
    <property type="entry name" value="PROTEIN ICFG"/>
    <property type="match status" value="1"/>
</dbReference>
<sequence length="552" mass="58655">MGKQMKLGVRLGLGFATVLVLLVIACGIGIYNLSNFKDVTSVMVNQVVPKVALANEVIKNTLDNGRTVRNIALATTQVEIDELFKRMEAVRAKNGEALEKLDKLLTLPRGRELFKAITEKRTALGTKYAALGQLIKSSDRQALTLFIKQEFGPANNAFWESLEVMAKFQSELMDKEAKTMADTYESARNVLVAVMVIALVMGAGVGLWITRSILTDIGGEPAYARDSVRRIAEGDLTLDIQVGDRDKSSLLFALKGMVVSLTQVIGQVRQSADALASASEEVSATAQSLSQGSSEQASSVEESSASIEQMTASINQNSEHAKVTNNMATQASKEANDGGQAVQETVTAMKQIAGKIGIIDDIAYQTNLLALNAAIEAARAGAHGKGFAVVAAEVRKLAERSQVAAQEIGNLAGDSVSMAERAGKLLQEMVPAIQKTSDLVQEIASASSEQASGVSQINTAMTQLSQTTQQNASASEELAATSEEMSGQAQQLQQAIAFFKVSSQTPGASSARPANDKPRQAFKPGNRKESSPGVPSQAETVAQPDPAQFVRF</sequence>
<keyword evidence="4" id="KW-0807">Transducer</keyword>
<proteinExistence type="inferred from homology"/>
<keyword evidence="7" id="KW-1133">Transmembrane helix</keyword>
<evidence type="ECO:0000256" key="3">
    <source>
        <dbReference type="ARBA" id="ARBA00029447"/>
    </source>
</evidence>
<keyword evidence="7" id="KW-0812">Transmembrane</keyword>
<dbReference type="PRINTS" id="PR00260">
    <property type="entry name" value="CHEMTRNSDUCR"/>
</dbReference>
<feature type="region of interest" description="Disordered" evidence="6">
    <location>
        <begin position="286"/>
        <end position="307"/>
    </location>
</feature>
<comment type="similarity">
    <text evidence="3">Belongs to the methyl-accepting chemotaxis (MCP) protein family.</text>
</comment>
<dbReference type="Pfam" id="PF00015">
    <property type="entry name" value="MCPsignal"/>
    <property type="match status" value="1"/>
</dbReference>
<dbReference type="InterPro" id="IPR051310">
    <property type="entry name" value="MCP_chemotaxis"/>
</dbReference>
<dbReference type="Gene3D" id="1.10.287.950">
    <property type="entry name" value="Methyl-accepting chemotaxis protein"/>
    <property type="match status" value="1"/>
</dbReference>
<gene>
    <name evidence="9" type="ORF">NITLEN_20642</name>
</gene>
<dbReference type="GO" id="GO:0006935">
    <property type="term" value="P:chemotaxis"/>
    <property type="evidence" value="ECO:0007669"/>
    <property type="project" value="UniProtKB-KW"/>
</dbReference>
<dbReference type="PROSITE" id="PS50111">
    <property type="entry name" value="CHEMOTAXIS_TRANSDUC_2"/>
    <property type="match status" value="1"/>
</dbReference>
<dbReference type="InterPro" id="IPR047347">
    <property type="entry name" value="YvaQ-like_sensor"/>
</dbReference>
<dbReference type="FunFam" id="1.10.287.950:FF:000001">
    <property type="entry name" value="Methyl-accepting chemotaxis sensory transducer"/>
    <property type="match status" value="1"/>
</dbReference>
<evidence type="ECO:0000256" key="2">
    <source>
        <dbReference type="ARBA" id="ARBA00022500"/>
    </source>
</evidence>
<evidence type="ECO:0000256" key="1">
    <source>
        <dbReference type="ARBA" id="ARBA00004370"/>
    </source>
</evidence>
<keyword evidence="10" id="KW-1185">Reference proteome</keyword>
<reference evidence="10" key="1">
    <citation type="submission" date="2018-04" db="EMBL/GenBank/DDBJ databases">
        <authorList>
            <person name="Lucker S."/>
            <person name="Sakoula D."/>
        </authorList>
    </citation>
    <scope>NUCLEOTIDE SEQUENCE [LARGE SCALE GENOMIC DNA]</scope>
</reference>
<dbReference type="PROSITE" id="PS51257">
    <property type="entry name" value="PROKAR_LIPOPROTEIN"/>
    <property type="match status" value="1"/>
</dbReference>
<dbReference type="PANTHER" id="PTHR43531:SF11">
    <property type="entry name" value="METHYL-ACCEPTING CHEMOTAXIS PROTEIN 3"/>
    <property type="match status" value="1"/>
</dbReference>
<feature type="transmembrane region" description="Helical" evidence="7">
    <location>
        <begin position="190"/>
        <end position="209"/>
    </location>
</feature>
<feature type="compositionally biased region" description="Low complexity" evidence="6">
    <location>
        <begin position="472"/>
        <end position="487"/>
    </location>
</feature>
<dbReference type="InterPro" id="IPR004090">
    <property type="entry name" value="Chemotax_Me-accpt_rcpt"/>
</dbReference>
<keyword evidence="5" id="KW-0175">Coiled coil</keyword>
<evidence type="ECO:0000256" key="7">
    <source>
        <dbReference type="SAM" id="Phobius"/>
    </source>
</evidence>
<evidence type="ECO:0000259" key="8">
    <source>
        <dbReference type="PROSITE" id="PS50111"/>
    </source>
</evidence>
<feature type="domain" description="Methyl-accepting transducer" evidence="8">
    <location>
        <begin position="271"/>
        <end position="486"/>
    </location>
</feature>
<dbReference type="GO" id="GO:0005886">
    <property type="term" value="C:plasma membrane"/>
    <property type="evidence" value="ECO:0007669"/>
    <property type="project" value="TreeGrafter"/>
</dbReference>
<protein>
    <recommendedName>
        <fullName evidence="8">Methyl-accepting transducer domain-containing protein</fullName>
    </recommendedName>
</protein>
<dbReference type="EMBL" id="OUNR01000012">
    <property type="protein sequence ID" value="SPP65002.1"/>
    <property type="molecule type" value="Genomic_DNA"/>
</dbReference>
<evidence type="ECO:0000313" key="9">
    <source>
        <dbReference type="EMBL" id="SPP65002.1"/>
    </source>
</evidence>
<dbReference type="Pfam" id="PF12729">
    <property type="entry name" value="4HB_MCP_1"/>
    <property type="match status" value="1"/>
</dbReference>
<dbReference type="AlphaFoldDB" id="A0A330L765"/>
<dbReference type="GO" id="GO:0004888">
    <property type="term" value="F:transmembrane signaling receptor activity"/>
    <property type="evidence" value="ECO:0007669"/>
    <property type="project" value="InterPro"/>
</dbReference>
<organism evidence="9 10">
    <name type="scientific">Nitrospira lenta</name>
    <dbReference type="NCBI Taxonomy" id="1436998"/>
    <lineage>
        <taxon>Bacteria</taxon>
        <taxon>Pseudomonadati</taxon>
        <taxon>Nitrospirota</taxon>
        <taxon>Nitrospiria</taxon>
        <taxon>Nitrospirales</taxon>
        <taxon>Nitrospiraceae</taxon>
        <taxon>Nitrospira</taxon>
    </lineage>
</organism>
<keyword evidence="2" id="KW-0145">Chemotaxis</keyword>
<dbReference type="RefSeq" id="WP_219999421.1">
    <property type="nucleotide sequence ID" value="NZ_OUNR01000012.1"/>
</dbReference>
<name>A0A330L765_9BACT</name>
<keyword evidence="7" id="KW-0472">Membrane</keyword>
<dbReference type="SMART" id="SM00283">
    <property type="entry name" value="MA"/>
    <property type="match status" value="1"/>
</dbReference>
<evidence type="ECO:0000256" key="5">
    <source>
        <dbReference type="SAM" id="Coils"/>
    </source>
</evidence>
<accession>A0A330L765</accession>
<evidence type="ECO:0000256" key="4">
    <source>
        <dbReference type="PROSITE-ProRule" id="PRU00284"/>
    </source>
</evidence>
<evidence type="ECO:0000313" key="10">
    <source>
        <dbReference type="Proteomes" id="UP000248168"/>
    </source>
</evidence>
<evidence type="ECO:0000256" key="6">
    <source>
        <dbReference type="SAM" id="MobiDB-lite"/>
    </source>
</evidence>
<feature type="transmembrane region" description="Helical" evidence="7">
    <location>
        <begin position="12"/>
        <end position="33"/>
    </location>
</feature>
<feature type="region of interest" description="Disordered" evidence="6">
    <location>
        <begin position="503"/>
        <end position="552"/>
    </location>
</feature>
<dbReference type="CDD" id="cd19411">
    <property type="entry name" value="MCP2201-like_sensor"/>
    <property type="match status" value="1"/>
</dbReference>
<dbReference type="InterPro" id="IPR004089">
    <property type="entry name" value="MCPsignal_dom"/>
</dbReference>
<feature type="region of interest" description="Disordered" evidence="6">
    <location>
        <begin position="465"/>
        <end position="487"/>
    </location>
</feature>
<dbReference type="InParanoid" id="A0A330L765"/>
<dbReference type="InterPro" id="IPR024478">
    <property type="entry name" value="HlyB_4HB_MCP"/>
</dbReference>